<evidence type="ECO:0000313" key="9">
    <source>
        <dbReference type="EMBL" id="ABQ46442.1"/>
    </source>
</evidence>
<feature type="transmembrane region" description="Helical" evidence="7">
    <location>
        <begin position="279"/>
        <end position="299"/>
    </location>
</feature>
<dbReference type="GO" id="GO:0055085">
    <property type="term" value="P:transmembrane transport"/>
    <property type="evidence" value="ECO:0007669"/>
    <property type="project" value="InterPro"/>
</dbReference>
<evidence type="ECO:0000256" key="2">
    <source>
        <dbReference type="ARBA" id="ARBA00022448"/>
    </source>
</evidence>
<evidence type="ECO:0000256" key="6">
    <source>
        <dbReference type="ARBA" id="ARBA00023136"/>
    </source>
</evidence>
<evidence type="ECO:0000256" key="5">
    <source>
        <dbReference type="ARBA" id="ARBA00022989"/>
    </source>
</evidence>
<organism evidence="9 10">
    <name type="scientific">Thermotoga petrophila (strain ATCC BAA-488 / DSM 13995 / JCM 10881 / RKU-1)</name>
    <dbReference type="NCBI Taxonomy" id="390874"/>
    <lineage>
        <taxon>Bacteria</taxon>
        <taxon>Thermotogati</taxon>
        <taxon>Thermotogota</taxon>
        <taxon>Thermotogae</taxon>
        <taxon>Thermotogales</taxon>
        <taxon>Thermotogaceae</taxon>
        <taxon>Thermotoga</taxon>
    </lineage>
</organism>
<sequence length="313" mass="34746">MNQEFKRIMKRFFRDPSAIIGFSLVLFFVVIAILAPVIAPPIHPLTRAKLPDPYLMPVVSWNQSPQPPTTKEDALAKNPNREPIRCVDYHPFGVIGGRDILYGIVWGTRTAFKIGLIVTLARLLIGVFIGSISGYFGGWIDEVLMRITDIFLSIPFLIAAVVLTTVLGTGLDKVMIAMIVFGWMGAARLIRGNILQVREEQFVLAAKAIGVPDFLIILKHVLPNTIFPVLIWASMNMGSLVITAAVLSFLGLGAPQGYADWGSILSYSRDWMMEIGKHWYALVYPGTAMVLFVLGWNLLGDALRDAFDPRLKF</sequence>
<dbReference type="GO" id="GO:0005886">
    <property type="term" value="C:plasma membrane"/>
    <property type="evidence" value="ECO:0007669"/>
    <property type="project" value="UniProtKB-SubCell"/>
</dbReference>
<dbReference type="InterPro" id="IPR025966">
    <property type="entry name" value="OppC_N"/>
</dbReference>
<name>A5IJR9_THEP1</name>
<feature type="transmembrane region" description="Helical" evidence="7">
    <location>
        <begin position="150"/>
        <end position="168"/>
    </location>
</feature>
<dbReference type="InterPro" id="IPR035906">
    <property type="entry name" value="MetI-like_sf"/>
</dbReference>
<feature type="transmembrane region" description="Helical" evidence="7">
    <location>
        <begin position="237"/>
        <end position="258"/>
    </location>
</feature>
<comment type="subcellular location">
    <subcellularLocation>
        <location evidence="1 7">Cell membrane</location>
        <topology evidence="1 7">Multi-pass membrane protein</topology>
    </subcellularLocation>
</comment>
<dbReference type="InterPro" id="IPR050366">
    <property type="entry name" value="BP-dependent_transpt_permease"/>
</dbReference>
<accession>A5IJR9</accession>
<dbReference type="Pfam" id="PF00528">
    <property type="entry name" value="BPD_transp_1"/>
    <property type="match status" value="1"/>
</dbReference>
<comment type="similarity">
    <text evidence="7">Belongs to the binding-protein-dependent transport system permease family.</text>
</comment>
<dbReference type="Pfam" id="PF12911">
    <property type="entry name" value="OppC_N"/>
    <property type="match status" value="1"/>
</dbReference>
<evidence type="ECO:0000313" key="10">
    <source>
        <dbReference type="Proteomes" id="UP000006558"/>
    </source>
</evidence>
<dbReference type="Proteomes" id="UP000006558">
    <property type="component" value="Chromosome"/>
</dbReference>
<reference evidence="10" key="1">
    <citation type="submission" date="2007-05" db="EMBL/GenBank/DDBJ databases">
        <title>Complete sequence of Thermotoga petrophila RKU-1.</title>
        <authorList>
            <consortium name="US DOE Joint Genome Institute"/>
            <person name="Copeland A."/>
            <person name="Lucas S."/>
            <person name="Lapidus A."/>
            <person name="Barry K."/>
            <person name="Glavina del Rio T."/>
            <person name="Dalin E."/>
            <person name="Tice H."/>
            <person name="Pitluck S."/>
            <person name="Sims D."/>
            <person name="Brettin T."/>
            <person name="Bruce D."/>
            <person name="Detter J.C."/>
            <person name="Han C."/>
            <person name="Tapia R."/>
            <person name="Schmutz J."/>
            <person name="Larimer F."/>
            <person name="Land M."/>
            <person name="Hauser L."/>
            <person name="Kyrpides N."/>
            <person name="Mikhailova N."/>
            <person name="Nelson K."/>
            <person name="Gogarten J.P."/>
            <person name="Noll K."/>
            <person name="Richardson P."/>
        </authorList>
    </citation>
    <scope>NUCLEOTIDE SEQUENCE [LARGE SCALE GENOMIC DNA]</scope>
    <source>
        <strain evidence="10">ATCC BAA-488 / DSM 13995 / JCM 10881 / RKU-1</strain>
    </source>
</reference>
<evidence type="ECO:0000256" key="4">
    <source>
        <dbReference type="ARBA" id="ARBA00022692"/>
    </source>
</evidence>
<evidence type="ECO:0000256" key="1">
    <source>
        <dbReference type="ARBA" id="ARBA00004651"/>
    </source>
</evidence>
<dbReference type="AlphaFoldDB" id="A5IJR9"/>
<dbReference type="KEGG" id="tpt:Tpet_0418"/>
<feature type="domain" description="ABC transmembrane type-1" evidence="8">
    <location>
        <begin position="112"/>
        <end position="300"/>
    </location>
</feature>
<dbReference type="PANTHER" id="PTHR43386">
    <property type="entry name" value="OLIGOPEPTIDE TRANSPORT SYSTEM PERMEASE PROTEIN APPC"/>
    <property type="match status" value="1"/>
</dbReference>
<feature type="transmembrane region" description="Helical" evidence="7">
    <location>
        <begin position="20"/>
        <end position="39"/>
    </location>
</feature>
<gene>
    <name evidence="9" type="ordered locus">Tpet_0418</name>
</gene>
<proteinExistence type="inferred from homology"/>
<dbReference type="HOGENOM" id="CLU_028518_1_2_0"/>
<dbReference type="InterPro" id="IPR000515">
    <property type="entry name" value="MetI-like"/>
</dbReference>
<dbReference type="STRING" id="390874.Tpet_0418"/>
<evidence type="ECO:0000259" key="8">
    <source>
        <dbReference type="PROSITE" id="PS50928"/>
    </source>
</evidence>
<dbReference type="Gene3D" id="1.10.3720.10">
    <property type="entry name" value="MetI-like"/>
    <property type="match status" value="1"/>
</dbReference>
<evidence type="ECO:0000256" key="7">
    <source>
        <dbReference type="RuleBase" id="RU363032"/>
    </source>
</evidence>
<keyword evidence="6 7" id="KW-0472">Membrane</keyword>
<protein>
    <submittedName>
        <fullName evidence="9">Binding-protein-dependent transport systems inner membrane component</fullName>
    </submittedName>
</protein>
<feature type="transmembrane region" description="Helical" evidence="7">
    <location>
        <begin position="114"/>
        <end position="138"/>
    </location>
</feature>
<dbReference type="EMBL" id="CP000702">
    <property type="protein sequence ID" value="ABQ46442.1"/>
    <property type="molecule type" value="Genomic_DNA"/>
</dbReference>
<dbReference type="PANTHER" id="PTHR43386:SF1">
    <property type="entry name" value="D,D-DIPEPTIDE TRANSPORT SYSTEM PERMEASE PROTEIN DDPC-RELATED"/>
    <property type="match status" value="1"/>
</dbReference>
<keyword evidence="3" id="KW-1003">Cell membrane</keyword>
<keyword evidence="5 7" id="KW-1133">Transmembrane helix</keyword>
<reference evidence="9 10" key="2">
    <citation type="journal article" date="2009" name="Proc. Natl. Acad. Sci. U.S.A.">
        <title>On the chimeric nature, thermophilic origin, and phylogenetic placement of the Thermotogales.</title>
        <authorList>
            <person name="Zhaxybayeva O."/>
            <person name="Swithers K.S."/>
            <person name="Lapierre P."/>
            <person name="Fournier G.P."/>
            <person name="Bickhart D.M."/>
            <person name="DeBoy R.T."/>
            <person name="Nelson K.E."/>
            <person name="Nesbo C.L."/>
            <person name="Doolittle W.F."/>
            <person name="Gogarten J.P."/>
            <person name="Noll K.M."/>
        </authorList>
    </citation>
    <scope>NUCLEOTIDE SEQUENCE [LARGE SCALE GENOMIC DNA]</scope>
    <source>
        <strain evidence="10">ATCC BAA-488 / DSM 13995 / JCM 10881 / RKU-1</strain>
    </source>
</reference>
<dbReference type="SUPFAM" id="SSF161098">
    <property type="entry name" value="MetI-like"/>
    <property type="match status" value="1"/>
</dbReference>
<dbReference type="RefSeq" id="WP_004081440.1">
    <property type="nucleotide sequence ID" value="NC_009486.1"/>
</dbReference>
<dbReference type="eggNOG" id="COG1173">
    <property type="taxonomic scope" value="Bacteria"/>
</dbReference>
<feature type="transmembrane region" description="Helical" evidence="7">
    <location>
        <begin position="174"/>
        <end position="190"/>
    </location>
</feature>
<keyword evidence="2 7" id="KW-0813">Transport</keyword>
<dbReference type="PROSITE" id="PS50928">
    <property type="entry name" value="ABC_TM1"/>
    <property type="match status" value="1"/>
</dbReference>
<keyword evidence="4 7" id="KW-0812">Transmembrane</keyword>
<evidence type="ECO:0000256" key="3">
    <source>
        <dbReference type="ARBA" id="ARBA00022475"/>
    </source>
</evidence>
<dbReference type="CDD" id="cd06261">
    <property type="entry name" value="TM_PBP2"/>
    <property type="match status" value="1"/>
</dbReference>